<dbReference type="CDD" id="cd07344">
    <property type="entry name" value="M48_yhfN_like"/>
    <property type="match status" value="1"/>
</dbReference>
<dbReference type="EMBL" id="VSSQ01005786">
    <property type="protein sequence ID" value="MPM30438.1"/>
    <property type="molecule type" value="Genomic_DNA"/>
</dbReference>
<dbReference type="PANTHER" id="PTHR30399">
    <property type="entry name" value="UNCHARACTERIZED PROTEIN YGJP"/>
    <property type="match status" value="1"/>
</dbReference>
<dbReference type="PANTHER" id="PTHR30399:SF1">
    <property type="entry name" value="UTP PYROPHOSPHATASE"/>
    <property type="match status" value="1"/>
</dbReference>
<reference evidence="2" key="1">
    <citation type="submission" date="2019-08" db="EMBL/GenBank/DDBJ databases">
        <authorList>
            <person name="Kucharzyk K."/>
            <person name="Murdoch R.W."/>
            <person name="Higgins S."/>
            <person name="Loffler F."/>
        </authorList>
    </citation>
    <scope>NUCLEOTIDE SEQUENCE</scope>
</reference>
<evidence type="ECO:0000313" key="2">
    <source>
        <dbReference type="EMBL" id="MPM30438.1"/>
    </source>
</evidence>
<dbReference type="Pfam" id="PF01863">
    <property type="entry name" value="YgjP-like"/>
    <property type="match status" value="1"/>
</dbReference>
<dbReference type="AlphaFoldDB" id="A0A644YR26"/>
<comment type="caution">
    <text evidence="2">The sequence shown here is derived from an EMBL/GenBank/DDBJ whole genome shotgun (WGS) entry which is preliminary data.</text>
</comment>
<proteinExistence type="predicted"/>
<dbReference type="InterPro" id="IPR053136">
    <property type="entry name" value="UTP_pyrophosphatase-like"/>
</dbReference>
<accession>A0A644YR26</accession>
<dbReference type="Gene3D" id="3.30.2010.10">
    <property type="entry name" value="Metalloproteases ('zincins'), catalytic domain"/>
    <property type="match status" value="1"/>
</dbReference>
<sequence length="235" mass="28081">MNKSNTLVKVLWRGEIPIEIHRKAIKNSYYRMKNHPLRLECSIPYGVSDAEIEQFLVLHDEWIQKQWQKMQHRASTEIMYEQGDTILLWGKPVRLEFVIVEGMRKPSCYLRENHLIIQSGVLLNVTQREKLVYEFYKNEMKSLLPSILTVHSKRMGVTIPQWGMKRMKTRWGSCNSKAKRIWLNVELAKRDQQMLIYVVIHELAHLLIPNHGPQFYLVMDRYCPSWKSLRKELKY</sequence>
<dbReference type="InterPro" id="IPR002725">
    <property type="entry name" value="YgjP-like_metallopeptidase"/>
</dbReference>
<gene>
    <name evidence="2" type="ORF">SDC9_76988</name>
</gene>
<protein>
    <recommendedName>
        <fullName evidence="1">YgjP-like metallopeptidase domain-containing protein</fullName>
    </recommendedName>
</protein>
<feature type="domain" description="YgjP-like metallopeptidase" evidence="1">
    <location>
        <begin position="35"/>
        <end position="234"/>
    </location>
</feature>
<evidence type="ECO:0000259" key="1">
    <source>
        <dbReference type="Pfam" id="PF01863"/>
    </source>
</evidence>
<organism evidence="2">
    <name type="scientific">bioreactor metagenome</name>
    <dbReference type="NCBI Taxonomy" id="1076179"/>
    <lineage>
        <taxon>unclassified sequences</taxon>
        <taxon>metagenomes</taxon>
        <taxon>ecological metagenomes</taxon>
    </lineage>
</organism>
<name>A0A644YR26_9ZZZZ</name>